<gene>
    <name evidence="6" type="ORF">D1631_16125</name>
</gene>
<evidence type="ECO:0000259" key="5">
    <source>
        <dbReference type="PROSITE" id="PS50110"/>
    </source>
</evidence>
<dbReference type="InterPro" id="IPR058245">
    <property type="entry name" value="NreC/VraR/RcsB-like_REC"/>
</dbReference>
<dbReference type="PROSITE" id="PS00622">
    <property type="entry name" value="HTH_LUXR_1"/>
    <property type="match status" value="1"/>
</dbReference>
<evidence type="ECO:0000313" key="6">
    <source>
        <dbReference type="EMBL" id="RNA63342.1"/>
    </source>
</evidence>
<dbReference type="Gene3D" id="3.40.50.2300">
    <property type="match status" value="1"/>
</dbReference>
<dbReference type="GO" id="GO:0003677">
    <property type="term" value="F:DNA binding"/>
    <property type="evidence" value="ECO:0007669"/>
    <property type="project" value="UniProtKB-KW"/>
</dbReference>
<dbReference type="InterPro" id="IPR016032">
    <property type="entry name" value="Sig_transdc_resp-reg_C-effctor"/>
</dbReference>
<dbReference type="GO" id="GO:0006355">
    <property type="term" value="P:regulation of DNA-templated transcription"/>
    <property type="evidence" value="ECO:0007669"/>
    <property type="project" value="InterPro"/>
</dbReference>
<dbReference type="PANTHER" id="PTHR45566">
    <property type="entry name" value="HTH-TYPE TRANSCRIPTIONAL REGULATOR YHJB-RELATED"/>
    <property type="match status" value="1"/>
</dbReference>
<dbReference type="InterPro" id="IPR001789">
    <property type="entry name" value="Sig_transdc_resp-reg_receiver"/>
</dbReference>
<dbReference type="InterPro" id="IPR011006">
    <property type="entry name" value="CheY-like_superfamily"/>
</dbReference>
<dbReference type="PROSITE" id="PS50110">
    <property type="entry name" value="RESPONSE_REGULATORY"/>
    <property type="match status" value="1"/>
</dbReference>
<dbReference type="Proteomes" id="UP000278775">
    <property type="component" value="Unassembled WGS sequence"/>
</dbReference>
<dbReference type="SMART" id="SM00421">
    <property type="entry name" value="HTH_LUXR"/>
    <property type="match status" value="1"/>
</dbReference>
<evidence type="ECO:0000256" key="1">
    <source>
        <dbReference type="ARBA" id="ARBA00022553"/>
    </source>
</evidence>
<accession>A0A3M7TIG0</accession>
<dbReference type="PANTHER" id="PTHR45566:SF1">
    <property type="entry name" value="HTH-TYPE TRANSCRIPTIONAL REGULATOR YHJB-RELATED"/>
    <property type="match status" value="1"/>
</dbReference>
<dbReference type="InterPro" id="IPR000792">
    <property type="entry name" value="Tscrpt_reg_LuxR_C"/>
</dbReference>
<name>A0A3M7TIG0_9FLAO</name>
<evidence type="ECO:0000259" key="4">
    <source>
        <dbReference type="PROSITE" id="PS50043"/>
    </source>
</evidence>
<dbReference type="SMART" id="SM00448">
    <property type="entry name" value="REC"/>
    <property type="match status" value="1"/>
</dbReference>
<feature type="modified residue" description="4-aspartylphosphate" evidence="3">
    <location>
        <position position="55"/>
    </location>
</feature>
<feature type="domain" description="HTH luxR-type" evidence="4">
    <location>
        <begin position="139"/>
        <end position="204"/>
    </location>
</feature>
<dbReference type="SUPFAM" id="SSF46894">
    <property type="entry name" value="C-terminal effector domain of the bipartite response regulators"/>
    <property type="match status" value="1"/>
</dbReference>
<dbReference type="Pfam" id="PF00196">
    <property type="entry name" value="GerE"/>
    <property type="match status" value="1"/>
</dbReference>
<feature type="domain" description="Response regulatory" evidence="5">
    <location>
        <begin position="4"/>
        <end position="119"/>
    </location>
</feature>
<dbReference type="PRINTS" id="PR00038">
    <property type="entry name" value="HTHLUXR"/>
</dbReference>
<comment type="caution">
    <text evidence="6">The sequence shown here is derived from an EMBL/GenBank/DDBJ whole genome shotgun (WGS) entry which is preliminary data.</text>
</comment>
<keyword evidence="1 3" id="KW-0597">Phosphoprotein</keyword>
<proteinExistence type="predicted"/>
<dbReference type="SUPFAM" id="SSF52172">
    <property type="entry name" value="CheY-like"/>
    <property type="match status" value="1"/>
</dbReference>
<dbReference type="RefSeq" id="WP_122637312.1">
    <property type="nucleotide sequence ID" value="NZ_QWIU01000002.1"/>
</dbReference>
<dbReference type="GO" id="GO:0000160">
    <property type="term" value="P:phosphorelay signal transduction system"/>
    <property type="evidence" value="ECO:0007669"/>
    <property type="project" value="InterPro"/>
</dbReference>
<keyword evidence="2 6" id="KW-0238">DNA-binding</keyword>
<evidence type="ECO:0000256" key="2">
    <source>
        <dbReference type="ARBA" id="ARBA00023125"/>
    </source>
</evidence>
<sequence length="204" mass="24019">MKKKILIADDHEVVRLGTEIWLNRNFKDYVIDFAINYDEAKEKLTKDQFDLLLLDIDMPGSIFRGMIRELKTIQEDLLIIIFSNYKEEVAMQYITEGADGFLNKLSEESTFVNAIKSVFENGYYYSQKIVKQMISDPFENDPRHLLSKREFEIFELLAKGNGNIEISNILNIEQATVGTYKRRIYEKLRIDNIIELSRMYNNLH</sequence>
<evidence type="ECO:0000256" key="3">
    <source>
        <dbReference type="PROSITE-ProRule" id="PRU00169"/>
    </source>
</evidence>
<dbReference type="OrthoDB" id="1013073at2"/>
<dbReference type="PROSITE" id="PS50043">
    <property type="entry name" value="HTH_LUXR_2"/>
    <property type="match status" value="1"/>
</dbReference>
<organism evidence="6 7">
    <name type="scientific">Chryseobacterium nematophagum</name>
    <dbReference type="NCBI Taxonomy" id="2305228"/>
    <lineage>
        <taxon>Bacteria</taxon>
        <taxon>Pseudomonadati</taxon>
        <taxon>Bacteroidota</taxon>
        <taxon>Flavobacteriia</taxon>
        <taxon>Flavobacteriales</taxon>
        <taxon>Weeksellaceae</taxon>
        <taxon>Chryseobacterium group</taxon>
        <taxon>Chryseobacterium</taxon>
    </lineage>
</organism>
<dbReference type="InterPro" id="IPR051015">
    <property type="entry name" value="EvgA-like"/>
</dbReference>
<reference evidence="6 7" key="1">
    <citation type="submission" date="2018-08" db="EMBL/GenBank/DDBJ databases">
        <title>Chryseobacterium nematophagum: a novel matrix digesting pathogen of nematodes.</title>
        <authorList>
            <person name="Page A."/>
            <person name="Roberts M."/>
            <person name="Felix M.-A."/>
            <person name="Weir W."/>
        </authorList>
    </citation>
    <scope>NUCLEOTIDE SEQUENCE [LARGE SCALE GENOMIC DNA]</scope>
    <source>
        <strain evidence="6 7">JUb129</strain>
    </source>
</reference>
<dbReference type="EMBL" id="QWIU01000002">
    <property type="protein sequence ID" value="RNA63342.1"/>
    <property type="molecule type" value="Genomic_DNA"/>
</dbReference>
<protein>
    <submittedName>
        <fullName evidence="6">DNA-binding response regulator</fullName>
    </submittedName>
</protein>
<evidence type="ECO:0000313" key="7">
    <source>
        <dbReference type="Proteomes" id="UP000278775"/>
    </source>
</evidence>
<dbReference type="AlphaFoldDB" id="A0A3M7TIG0"/>
<dbReference type="Pfam" id="PF00072">
    <property type="entry name" value="Response_reg"/>
    <property type="match status" value="1"/>
</dbReference>
<dbReference type="CDD" id="cd17535">
    <property type="entry name" value="REC_NarL-like"/>
    <property type="match status" value="1"/>
</dbReference>
<dbReference type="CDD" id="cd06170">
    <property type="entry name" value="LuxR_C_like"/>
    <property type="match status" value="1"/>
</dbReference>